<dbReference type="PROSITE" id="PS50106">
    <property type="entry name" value="PDZ"/>
    <property type="match status" value="1"/>
</dbReference>
<proteinExistence type="inferred from homology"/>
<dbReference type="Proteomes" id="UP000001052">
    <property type="component" value="Chromosome"/>
</dbReference>
<evidence type="ECO:0000256" key="7">
    <source>
        <dbReference type="ARBA" id="ARBA00022833"/>
    </source>
</evidence>
<dbReference type="Pfam" id="PF02163">
    <property type="entry name" value="Peptidase_M50"/>
    <property type="match status" value="1"/>
</dbReference>
<comment type="cofactor">
    <cofactor evidence="1 11">
        <name>Zn(2+)</name>
        <dbReference type="ChEBI" id="CHEBI:29105"/>
    </cofactor>
</comment>
<dbReference type="OrthoDB" id="9782003at2"/>
<reference evidence="14" key="1">
    <citation type="submission" date="2009-09" db="EMBL/GenBank/DDBJ databases">
        <title>The complete chromosome of Desulfohalobium retbaense DSM 5692.</title>
        <authorList>
            <consortium name="US DOE Joint Genome Institute (JGI-PGF)"/>
            <person name="Lucas S."/>
            <person name="Copeland A."/>
            <person name="Lapidus A."/>
            <person name="Glavina del Rio T."/>
            <person name="Dalin E."/>
            <person name="Tice H."/>
            <person name="Bruce D."/>
            <person name="Goodwin L."/>
            <person name="Pitluck S."/>
            <person name="Kyrpides N."/>
            <person name="Mavromatis K."/>
            <person name="Ivanova N."/>
            <person name="Mikhailova N."/>
            <person name="Munk A.C."/>
            <person name="Brettin T."/>
            <person name="Detter J.C."/>
            <person name="Han C."/>
            <person name="Tapia R."/>
            <person name="Larimer F."/>
            <person name="Land M."/>
            <person name="Hauser L."/>
            <person name="Markowitz V."/>
            <person name="Cheng J.-F."/>
            <person name="Hugenholtz P."/>
            <person name="Woyke T."/>
            <person name="Wu D."/>
            <person name="Spring S."/>
            <person name="Klenk H.-P."/>
            <person name="Eisen J.A."/>
        </authorList>
    </citation>
    <scope>NUCLEOTIDE SEQUENCE [LARGE SCALE GENOMIC DNA]</scope>
    <source>
        <strain evidence="14">DSM 5692</strain>
    </source>
</reference>
<dbReference type="GO" id="GO:0006508">
    <property type="term" value="P:proteolysis"/>
    <property type="evidence" value="ECO:0007669"/>
    <property type="project" value="UniProtKB-KW"/>
</dbReference>
<keyword evidence="10 11" id="KW-0472">Membrane</keyword>
<name>C8X4K9_DESRD</name>
<keyword evidence="11" id="KW-0479">Metal-binding</keyword>
<keyword evidence="9 11" id="KW-0482">Metalloprotease</keyword>
<evidence type="ECO:0000256" key="10">
    <source>
        <dbReference type="ARBA" id="ARBA00023136"/>
    </source>
</evidence>
<keyword evidence="14" id="KW-1185">Reference proteome</keyword>
<dbReference type="PANTHER" id="PTHR42837">
    <property type="entry name" value="REGULATOR OF SIGMA-E PROTEASE RSEP"/>
    <property type="match status" value="1"/>
</dbReference>
<feature type="transmembrane region" description="Helical" evidence="11">
    <location>
        <begin position="329"/>
        <end position="347"/>
    </location>
</feature>
<evidence type="ECO:0000256" key="2">
    <source>
        <dbReference type="ARBA" id="ARBA00004141"/>
    </source>
</evidence>
<protein>
    <recommendedName>
        <fullName evidence="11">Zinc metalloprotease</fullName>
        <ecNumber evidence="11">3.4.24.-</ecNumber>
    </recommendedName>
</protein>
<dbReference type="STRING" id="485915.Dret_1948"/>
<keyword evidence="8 11" id="KW-1133">Transmembrane helix</keyword>
<dbReference type="InterPro" id="IPR008915">
    <property type="entry name" value="Peptidase_M50"/>
</dbReference>
<evidence type="ECO:0000256" key="5">
    <source>
        <dbReference type="ARBA" id="ARBA00022692"/>
    </source>
</evidence>
<dbReference type="EC" id="3.4.24.-" evidence="11"/>
<dbReference type="PANTHER" id="PTHR42837:SF2">
    <property type="entry name" value="MEMBRANE METALLOPROTEASE ARASP2, CHLOROPLASTIC-RELATED"/>
    <property type="match status" value="1"/>
</dbReference>
<comment type="similarity">
    <text evidence="3 11">Belongs to the peptidase M50B family.</text>
</comment>
<dbReference type="NCBIfam" id="TIGR00054">
    <property type="entry name" value="RIP metalloprotease RseP"/>
    <property type="match status" value="2"/>
</dbReference>
<keyword evidence="7 11" id="KW-0862">Zinc</keyword>
<feature type="transmembrane region" description="Helical" evidence="11">
    <location>
        <begin position="96"/>
        <end position="117"/>
    </location>
</feature>
<sequence length="356" mass="39051">MLTSIIAIALVLGLLIFFHELGHFTAARLLGVGVRTFSLGFGPRLTGFRLGRTDYRIASVPLGGYVQLVGESPDAELPEGFTSQDSFARRPPWQRMLVVAAGPIFNFILAVLIYWIIFASYGQQAMLPVIGEVRDQSPAYEAGLRAGDHILAINGQPVEYWSDVAQRIQAHGTAPLELQILREETQRTLRMTPTLQTRENIFGEKTEVPIVGIIAAGKTTRIDMGPLESFTAANQQTWQLVKLTGEGLVKLVERVIPLETVGGPILIAQMVHQQAEQGLVQLLALTALISINLGLLNLLPIPVLDGGHLLFYLVETVLGRPLDPKWQHVVNKIGLSLLLALMGLAIYNDLQRLFTS</sequence>
<gene>
    <name evidence="13" type="ordered locus">Dret_1948</name>
</gene>
<dbReference type="InterPro" id="IPR001478">
    <property type="entry name" value="PDZ"/>
</dbReference>
<evidence type="ECO:0000256" key="1">
    <source>
        <dbReference type="ARBA" id="ARBA00001947"/>
    </source>
</evidence>
<dbReference type="RefSeq" id="WP_015752375.1">
    <property type="nucleotide sequence ID" value="NC_013223.1"/>
</dbReference>
<dbReference type="eggNOG" id="COG0750">
    <property type="taxonomic scope" value="Bacteria"/>
</dbReference>
<dbReference type="Gene3D" id="2.30.42.10">
    <property type="match status" value="1"/>
</dbReference>
<dbReference type="SUPFAM" id="SSF50156">
    <property type="entry name" value="PDZ domain-like"/>
    <property type="match status" value="1"/>
</dbReference>
<keyword evidence="4" id="KW-0645">Protease</keyword>
<dbReference type="InterPro" id="IPR041489">
    <property type="entry name" value="PDZ_6"/>
</dbReference>
<dbReference type="KEGG" id="drt:Dret_1948"/>
<evidence type="ECO:0000256" key="6">
    <source>
        <dbReference type="ARBA" id="ARBA00022801"/>
    </source>
</evidence>
<dbReference type="CDD" id="cd23081">
    <property type="entry name" value="cpPDZ_EcRseP-like"/>
    <property type="match status" value="1"/>
</dbReference>
<evidence type="ECO:0000256" key="4">
    <source>
        <dbReference type="ARBA" id="ARBA00022670"/>
    </source>
</evidence>
<dbReference type="GO" id="GO:0004222">
    <property type="term" value="F:metalloendopeptidase activity"/>
    <property type="evidence" value="ECO:0007669"/>
    <property type="project" value="InterPro"/>
</dbReference>
<dbReference type="InterPro" id="IPR036034">
    <property type="entry name" value="PDZ_sf"/>
</dbReference>
<dbReference type="HOGENOM" id="CLU_025778_1_0_7"/>
<feature type="domain" description="PDZ" evidence="12">
    <location>
        <begin position="129"/>
        <end position="159"/>
    </location>
</feature>
<evidence type="ECO:0000313" key="13">
    <source>
        <dbReference type="EMBL" id="ACV69232.1"/>
    </source>
</evidence>
<keyword evidence="5 11" id="KW-0812">Transmembrane</keyword>
<keyword evidence="6 11" id="KW-0378">Hydrolase</keyword>
<dbReference type="GO" id="GO:0016020">
    <property type="term" value="C:membrane"/>
    <property type="evidence" value="ECO:0007669"/>
    <property type="project" value="UniProtKB-SubCell"/>
</dbReference>
<evidence type="ECO:0000256" key="3">
    <source>
        <dbReference type="ARBA" id="ARBA00007931"/>
    </source>
</evidence>
<evidence type="ECO:0000259" key="12">
    <source>
        <dbReference type="PROSITE" id="PS50106"/>
    </source>
</evidence>
<dbReference type="AlphaFoldDB" id="C8X4K9"/>
<reference evidence="13 14" key="2">
    <citation type="journal article" date="2010" name="Stand. Genomic Sci.">
        <title>Complete genome sequence of Desulfohalobium retbaense type strain (HR(100)).</title>
        <authorList>
            <person name="Spring S."/>
            <person name="Nolan M."/>
            <person name="Lapidus A."/>
            <person name="Glavina Del Rio T."/>
            <person name="Copeland A."/>
            <person name="Tice H."/>
            <person name="Cheng J.F."/>
            <person name="Lucas S."/>
            <person name="Land M."/>
            <person name="Chen F."/>
            <person name="Bruce D."/>
            <person name="Goodwin L."/>
            <person name="Pitluck S."/>
            <person name="Ivanova N."/>
            <person name="Mavromatis K."/>
            <person name="Mikhailova N."/>
            <person name="Pati A."/>
            <person name="Chen A."/>
            <person name="Palaniappan K."/>
            <person name="Hauser L."/>
            <person name="Chang Y.J."/>
            <person name="Jeffries C.D."/>
            <person name="Munk C."/>
            <person name="Kiss H."/>
            <person name="Chain P."/>
            <person name="Han C."/>
            <person name="Brettin T."/>
            <person name="Detter J.C."/>
            <person name="Schuler E."/>
            <person name="Goker M."/>
            <person name="Rohde M."/>
            <person name="Bristow J."/>
            <person name="Eisen J.A."/>
            <person name="Markowitz V."/>
            <person name="Hugenholtz P."/>
            <person name="Kyrpides N.C."/>
            <person name="Klenk H.P."/>
        </authorList>
    </citation>
    <scope>NUCLEOTIDE SEQUENCE [LARGE SCALE GENOMIC DNA]</scope>
    <source>
        <strain evidence="13 14">DSM 5692</strain>
    </source>
</reference>
<dbReference type="GO" id="GO:0046872">
    <property type="term" value="F:metal ion binding"/>
    <property type="evidence" value="ECO:0007669"/>
    <property type="project" value="UniProtKB-KW"/>
</dbReference>
<comment type="subcellular location">
    <subcellularLocation>
        <location evidence="2">Membrane</location>
        <topology evidence="2">Multi-pass membrane protein</topology>
    </subcellularLocation>
</comment>
<dbReference type="InterPro" id="IPR004387">
    <property type="entry name" value="Pept_M50_Zn"/>
</dbReference>
<dbReference type="SMART" id="SM00228">
    <property type="entry name" value="PDZ"/>
    <property type="match status" value="1"/>
</dbReference>
<evidence type="ECO:0000256" key="11">
    <source>
        <dbReference type="RuleBase" id="RU362031"/>
    </source>
</evidence>
<evidence type="ECO:0000256" key="8">
    <source>
        <dbReference type="ARBA" id="ARBA00022989"/>
    </source>
</evidence>
<feature type="transmembrane region" description="Helical" evidence="11">
    <location>
        <begin position="279"/>
        <end position="301"/>
    </location>
</feature>
<dbReference type="Pfam" id="PF17820">
    <property type="entry name" value="PDZ_6"/>
    <property type="match status" value="1"/>
</dbReference>
<dbReference type="CDD" id="cd06163">
    <property type="entry name" value="S2P-M50_PDZ_RseP-like"/>
    <property type="match status" value="1"/>
</dbReference>
<evidence type="ECO:0000313" key="14">
    <source>
        <dbReference type="Proteomes" id="UP000001052"/>
    </source>
</evidence>
<dbReference type="EMBL" id="CP001734">
    <property type="protein sequence ID" value="ACV69232.1"/>
    <property type="molecule type" value="Genomic_DNA"/>
</dbReference>
<organism evidence="13 14">
    <name type="scientific">Desulfohalobium retbaense (strain ATCC 49708 / DSM 5692 / JCM 16813 / HR100)</name>
    <dbReference type="NCBI Taxonomy" id="485915"/>
    <lineage>
        <taxon>Bacteria</taxon>
        <taxon>Pseudomonadati</taxon>
        <taxon>Thermodesulfobacteriota</taxon>
        <taxon>Desulfovibrionia</taxon>
        <taxon>Desulfovibrionales</taxon>
        <taxon>Desulfohalobiaceae</taxon>
        <taxon>Desulfohalobium</taxon>
    </lineage>
</organism>
<accession>C8X4K9</accession>
<evidence type="ECO:0000256" key="9">
    <source>
        <dbReference type="ARBA" id="ARBA00023049"/>
    </source>
</evidence>